<proteinExistence type="predicted"/>
<dbReference type="InterPro" id="IPR003847">
    <property type="entry name" value="Put_antitoxin"/>
</dbReference>
<reference evidence="3 4" key="1">
    <citation type="submission" date="2020-11" db="EMBL/GenBank/DDBJ databases">
        <title>Carbohydrate-dependent, anaerobic sulfur respiration: A novel catabolism in halophilic archaea.</title>
        <authorList>
            <person name="Sorokin D.Y."/>
            <person name="Messina E."/>
            <person name="Smedile F."/>
            <person name="La Cono V."/>
            <person name="Hallsworth J.E."/>
            <person name="Yakimov M.M."/>
        </authorList>
    </citation>
    <scope>NUCLEOTIDE SEQUENCE [LARGE SCALE GENOMIC DNA]</scope>
    <source>
        <strain evidence="3 4">HSR-Est</strain>
    </source>
</reference>
<sequence>MGSTIRVSDNTKELLNRLKQENETYDELLARLARESDTMNAGVWDDEQAEAAREVLKQSRQSFEQDR</sequence>
<dbReference type="Proteomes" id="UP000663292">
    <property type="component" value="Chromosome"/>
</dbReference>
<keyword evidence="4" id="KW-1185">Reference proteome</keyword>
<evidence type="ECO:0000313" key="3">
    <source>
        <dbReference type="EMBL" id="QSG15171.1"/>
    </source>
</evidence>
<feature type="coiled-coil region" evidence="2">
    <location>
        <begin position="8"/>
        <end position="38"/>
    </location>
</feature>
<evidence type="ECO:0000256" key="1">
    <source>
        <dbReference type="ARBA" id="ARBA00022649"/>
    </source>
</evidence>
<gene>
    <name evidence="3" type="primary">vapB36</name>
    <name evidence="3" type="ORF">HSEST_1647</name>
</gene>
<accession>A0A897NSG9</accession>
<evidence type="ECO:0000256" key="2">
    <source>
        <dbReference type="SAM" id="Coils"/>
    </source>
</evidence>
<dbReference type="AlphaFoldDB" id="A0A897NSG9"/>
<evidence type="ECO:0000313" key="4">
    <source>
        <dbReference type="Proteomes" id="UP000663292"/>
    </source>
</evidence>
<dbReference type="GeneID" id="68858282"/>
<organism evidence="3 4">
    <name type="scientific">Halapricum desulfuricans</name>
    <dbReference type="NCBI Taxonomy" id="2841257"/>
    <lineage>
        <taxon>Archaea</taxon>
        <taxon>Methanobacteriati</taxon>
        <taxon>Methanobacteriota</taxon>
        <taxon>Stenosarchaea group</taxon>
        <taxon>Halobacteria</taxon>
        <taxon>Halobacteriales</taxon>
        <taxon>Haloarculaceae</taxon>
        <taxon>Halapricum</taxon>
    </lineage>
</organism>
<dbReference type="EMBL" id="CP064791">
    <property type="protein sequence ID" value="QSG15171.1"/>
    <property type="molecule type" value="Genomic_DNA"/>
</dbReference>
<dbReference type="RefSeq" id="WP_229120432.1">
    <property type="nucleotide sequence ID" value="NZ_CP064791.1"/>
</dbReference>
<keyword evidence="2" id="KW-0175">Coiled coil</keyword>
<keyword evidence="1" id="KW-1277">Toxin-antitoxin system</keyword>
<dbReference type="Pfam" id="PF02697">
    <property type="entry name" value="VAPB_antitox"/>
    <property type="match status" value="1"/>
</dbReference>
<name>A0A897NSG9_9EURY</name>
<protein>
    <submittedName>
        <fullName evidence="3">RHH/copG family antitoxin</fullName>
    </submittedName>
</protein>